<evidence type="ECO:0000256" key="3">
    <source>
        <dbReference type="ARBA" id="ARBA00022692"/>
    </source>
</evidence>
<feature type="transmembrane region" description="Helical" evidence="7">
    <location>
        <begin position="241"/>
        <end position="263"/>
    </location>
</feature>
<evidence type="ECO:0000256" key="2">
    <source>
        <dbReference type="ARBA" id="ARBA00022448"/>
    </source>
</evidence>
<dbReference type="InterPro" id="IPR004680">
    <property type="entry name" value="Cit_transptr-like_dom"/>
</dbReference>
<protein>
    <submittedName>
        <fullName evidence="10">CitMHS domain-containing protein</fullName>
    </submittedName>
</protein>
<proteinExistence type="predicted"/>
<evidence type="ECO:0000256" key="6">
    <source>
        <dbReference type="SAM" id="MobiDB-lite"/>
    </source>
</evidence>
<feature type="region of interest" description="Disordered" evidence="6">
    <location>
        <begin position="63"/>
        <end position="110"/>
    </location>
</feature>
<dbReference type="PROSITE" id="PS01271">
    <property type="entry name" value="NA_SULFATE"/>
    <property type="match status" value="1"/>
</dbReference>
<keyword evidence="3 7" id="KW-0812">Transmembrane</keyword>
<dbReference type="WBParaSite" id="ACAC_0001066201-mRNA-1">
    <property type="protein sequence ID" value="ACAC_0001066201-mRNA-1"/>
    <property type="gene ID" value="ACAC_0001066201"/>
</dbReference>
<evidence type="ECO:0000313" key="9">
    <source>
        <dbReference type="Proteomes" id="UP000035642"/>
    </source>
</evidence>
<accession>A0A158PBA3</accession>
<keyword evidence="4 7" id="KW-1133">Transmembrane helix</keyword>
<feature type="transmembrane region" description="Helical" evidence="7">
    <location>
        <begin position="170"/>
        <end position="191"/>
    </location>
</feature>
<feature type="transmembrane region" description="Helical" evidence="7">
    <location>
        <begin position="128"/>
        <end position="146"/>
    </location>
</feature>
<organism evidence="9 10">
    <name type="scientific">Angiostrongylus cantonensis</name>
    <name type="common">Rat lungworm</name>
    <dbReference type="NCBI Taxonomy" id="6313"/>
    <lineage>
        <taxon>Eukaryota</taxon>
        <taxon>Metazoa</taxon>
        <taxon>Ecdysozoa</taxon>
        <taxon>Nematoda</taxon>
        <taxon>Chromadorea</taxon>
        <taxon>Rhabditida</taxon>
        <taxon>Rhabditina</taxon>
        <taxon>Rhabditomorpha</taxon>
        <taxon>Strongyloidea</taxon>
        <taxon>Metastrongylidae</taxon>
        <taxon>Angiostrongylus</taxon>
    </lineage>
</organism>
<dbReference type="Pfam" id="PF03600">
    <property type="entry name" value="CitMHS"/>
    <property type="match status" value="1"/>
</dbReference>
<feature type="transmembrane region" description="Helical" evidence="7">
    <location>
        <begin position="468"/>
        <end position="486"/>
    </location>
</feature>
<feature type="transmembrane region" description="Helical" evidence="7">
    <location>
        <begin position="203"/>
        <end position="221"/>
    </location>
</feature>
<feature type="transmembrane region" description="Helical" evidence="7">
    <location>
        <begin position="506"/>
        <end position="524"/>
    </location>
</feature>
<keyword evidence="2" id="KW-0813">Transport</keyword>
<evidence type="ECO:0000256" key="1">
    <source>
        <dbReference type="ARBA" id="ARBA00004141"/>
    </source>
</evidence>
<feature type="transmembrane region" description="Helical" evidence="7">
    <location>
        <begin position="386"/>
        <end position="404"/>
    </location>
</feature>
<dbReference type="STRING" id="6313.A0A158PBA3"/>
<name>A0A158PBA3_ANGCA</name>
<evidence type="ECO:0000256" key="7">
    <source>
        <dbReference type="SAM" id="Phobius"/>
    </source>
</evidence>
<keyword evidence="5 7" id="KW-0472">Membrane</keyword>
<sequence>MPMWGIRAKVVKEVQEPSYISTLLQGMQASRLQQPGEMLSKKQAVIETFIKIVKKKTKNGFPKELKTAKSSDEKRSNEQTTVKSSDRKESHDRTNLRSTTDVETQGGTNAEEDEVTGCKILPHLLRKWKMALVLLLTPLIFSPLVISEKKELRCAFCVCLMGVYWMTETLPLAITAVIPVVLFPLTGVMTCKAVAQQFFNDTNFLYISGIIVALAIEKCFLHRRIALFVLNMVGSDPKFMFISNTATTAMMVPLSHTLINELVSCYNTRTVSREIQKGWKNMSIGLVLCICISSNIGGTGTITGTPTNLVLAGQLSELFGSEVTMDYVTWFLFAFPLMCLYTTSAMIVALLLFALPSESPNLSDYRKKEIREVPRLMDWNTIQKRFPWDVVLLLGGGFALAAGVKDSGLAKLIGSFLSKGGNLPLWVLQLLTMLITTAVTNFCSNVATTTIFAPIVATLAVEIKTHPLNLMLPVTIIASFAFILPVGTPPNAIVFSTGMVTVGDMAISGTVISGACIVITMLYMKTIASVLMPLSEFPVWAQPLNSSINM</sequence>
<dbReference type="GO" id="GO:0015137">
    <property type="term" value="F:citrate transmembrane transporter activity"/>
    <property type="evidence" value="ECO:0007669"/>
    <property type="project" value="TreeGrafter"/>
</dbReference>
<feature type="compositionally biased region" description="Basic and acidic residues" evidence="6">
    <location>
        <begin position="63"/>
        <end position="77"/>
    </location>
</feature>
<dbReference type="GO" id="GO:0015141">
    <property type="term" value="F:succinate transmembrane transporter activity"/>
    <property type="evidence" value="ECO:0007669"/>
    <property type="project" value="TreeGrafter"/>
</dbReference>
<dbReference type="PANTHER" id="PTHR10283:SF85">
    <property type="entry name" value="SODIUM-DEPENDENT HIGH-AFFINITY DICARBOXYLATE TRANSPORTER 3"/>
    <property type="match status" value="1"/>
</dbReference>
<dbReference type="GO" id="GO:0005886">
    <property type="term" value="C:plasma membrane"/>
    <property type="evidence" value="ECO:0007669"/>
    <property type="project" value="TreeGrafter"/>
</dbReference>
<evidence type="ECO:0000313" key="10">
    <source>
        <dbReference type="WBParaSite" id="ACAC_0001066201-mRNA-1"/>
    </source>
</evidence>
<evidence type="ECO:0000256" key="4">
    <source>
        <dbReference type="ARBA" id="ARBA00022989"/>
    </source>
</evidence>
<dbReference type="PANTHER" id="PTHR10283">
    <property type="entry name" value="SOLUTE CARRIER FAMILY 13 MEMBER"/>
    <property type="match status" value="1"/>
</dbReference>
<feature type="transmembrane region" description="Helical" evidence="7">
    <location>
        <begin position="424"/>
        <end position="456"/>
    </location>
</feature>
<feature type="compositionally biased region" description="Basic and acidic residues" evidence="6">
    <location>
        <begin position="84"/>
        <end position="95"/>
    </location>
</feature>
<evidence type="ECO:0000259" key="8">
    <source>
        <dbReference type="Pfam" id="PF03600"/>
    </source>
</evidence>
<dbReference type="InterPro" id="IPR031312">
    <property type="entry name" value="Na/sul_symport_CS"/>
</dbReference>
<evidence type="ECO:0000256" key="5">
    <source>
        <dbReference type="ARBA" id="ARBA00023136"/>
    </source>
</evidence>
<dbReference type="CDD" id="cd01115">
    <property type="entry name" value="SLC13_permease"/>
    <property type="match status" value="1"/>
</dbReference>
<comment type="subcellular location">
    <subcellularLocation>
        <location evidence="1">Membrane</location>
        <topology evidence="1">Multi-pass membrane protein</topology>
    </subcellularLocation>
</comment>
<reference evidence="10" key="2">
    <citation type="submission" date="2016-04" db="UniProtKB">
        <authorList>
            <consortium name="WormBaseParasite"/>
        </authorList>
    </citation>
    <scope>IDENTIFICATION</scope>
</reference>
<feature type="compositionally biased region" description="Polar residues" evidence="6">
    <location>
        <begin position="96"/>
        <end position="108"/>
    </location>
</feature>
<feature type="domain" description="Citrate transporter-like" evidence="8">
    <location>
        <begin position="163"/>
        <end position="464"/>
    </location>
</feature>
<feature type="transmembrane region" description="Helical" evidence="7">
    <location>
        <begin position="284"/>
        <end position="307"/>
    </location>
</feature>
<reference evidence="9" key="1">
    <citation type="submission" date="2012-09" db="EMBL/GenBank/DDBJ databases">
        <authorList>
            <person name="Martin A.A."/>
        </authorList>
    </citation>
    <scope>NUCLEOTIDE SEQUENCE</scope>
</reference>
<keyword evidence="9" id="KW-1185">Reference proteome</keyword>
<dbReference type="AlphaFoldDB" id="A0A158PBA3"/>
<dbReference type="Proteomes" id="UP000035642">
    <property type="component" value="Unassembled WGS sequence"/>
</dbReference>
<feature type="transmembrane region" description="Helical" evidence="7">
    <location>
        <begin position="327"/>
        <end position="355"/>
    </location>
</feature>